<dbReference type="AlphaFoldDB" id="Q0FPW4"/>
<protein>
    <submittedName>
        <fullName evidence="2">Tellurite resistance protein</fullName>
    </submittedName>
</protein>
<dbReference type="EMBL" id="AATQ01000016">
    <property type="protein sequence ID" value="EAU46290.1"/>
    <property type="molecule type" value="Genomic_DNA"/>
</dbReference>
<keyword evidence="3" id="KW-1185">Reference proteome</keyword>
<gene>
    <name evidence="2" type="ORF">R2601_25371</name>
</gene>
<keyword evidence="1" id="KW-1133">Transmembrane helix</keyword>
<name>Q0FPW4_SALBH</name>
<dbReference type="HOGENOM" id="CLU_125998_0_0_5"/>
<dbReference type="Proteomes" id="UP000006230">
    <property type="component" value="Unassembled WGS sequence"/>
</dbReference>
<evidence type="ECO:0000313" key="2">
    <source>
        <dbReference type="EMBL" id="EAU46290.1"/>
    </source>
</evidence>
<comment type="caution">
    <text evidence="2">The sequence shown here is derived from an EMBL/GenBank/DDBJ whole genome shotgun (WGS) entry which is preliminary data.</text>
</comment>
<dbReference type="InterPro" id="IPR047784">
    <property type="entry name" value="TrgA"/>
</dbReference>
<accession>Q0FPW4</accession>
<evidence type="ECO:0000313" key="3">
    <source>
        <dbReference type="Proteomes" id="UP000006230"/>
    </source>
</evidence>
<reference evidence="2 3" key="1">
    <citation type="journal article" date="2010" name="J. Bacteriol.">
        <title>Genome sequences of Pelagibaca bermudensis HTCC2601T and Maritimibacter alkaliphilus HTCC2654T, the type strains of two marine Roseobacter genera.</title>
        <authorList>
            <person name="Thrash J.C."/>
            <person name="Cho J.C."/>
            <person name="Ferriera S."/>
            <person name="Johnson J."/>
            <person name="Vergin K.L."/>
            <person name="Giovannoni S.J."/>
        </authorList>
    </citation>
    <scope>NUCLEOTIDE SEQUENCE [LARGE SCALE GENOMIC DNA]</scope>
    <source>
        <strain evidence="3">DSM 26914 / JCM 13377 / KCTC 12554 / HTCC2601</strain>
    </source>
</reference>
<keyword evidence="1" id="KW-0812">Transmembrane</keyword>
<dbReference type="STRING" id="314265.R2601_25371"/>
<feature type="transmembrane region" description="Helical" evidence="1">
    <location>
        <begin position="52"/>
        <end position="73"/>
    </location>
</feature>
<dbReference type="NCBIfam" id="NF033773">
    <property type="entry name" value="tellur_TrgA"/>
    <property type="match status" value="1"/>
</dbReference>
<feature type="transmembrane region" description="Helical" evidence="1">
    <location>
        <begin position="109"/>
        <end position="126"/>
    </location>
</feature>
<sequence>MAGAAYFTSEYAKGLFDEVQNFGVFSYINTAIGFLCGWIIIGPRAGRGMSAAISHCITGAAALVFWCLMLYSLKQMWDLALRRRYDGAMEAAAGVFEIAIVYGERLLNTGFFMMLIIGALVTAVLSETASRHWR</sequence>
<keyword evidence="1" id="KW-0472">Membrane</keyword>
<dbReference type="eggNOG" id="ENOG5032RSE">
    <property type="taxonomic scope" value="Bacteria"/>
</dbReference>
<evidence type="ECO:0000256" key="1">
    <source>
        <dbReference type="SAM" id="Phobius"/>
    </source>
</evidence>
<feature type="transmembrane region" description="Helical" evidence="1">
    <location>
        <begin position="21"/>
        <end position="40"/>
    </location>
</feature>
<organism evidence="2 3">
    <name type="scientific">Salipiger bermudensis (strain DSM 26914 / JCM 13377 / KCTC 12554 / HTCC2601)</name>
    <name type="common">Pelagibaca bermudensis</name>
    <dbReference type="NCBI Taxonomy" id="314265"/>
    <lineage>
        <taxon>Bacteria</taxon>
        <taxon>Pseudomonadati</taxon>
        <taxon>Pseudomonadota</taxon>
        <taxon>Alphaproteobacteria</taxon>
        <taxon>Rhodobacterales</taxon>
        <taxon>Roseobacteraceae</taxon>
        <taxon>Salipiger</taxon>
    </lineage>
</organism>
<proteinExistence type="predicted"/>